<evidence type="ECO:0000313" key="2">
    <source>
        <dbReference type="EMBL" id="TWT56743.1"/>
    </source>
</evidence>
<accession>A0A5C5X3G8</accession>
<organism evidence="2 3">
    <name type="scientific">Thalassoglobus neptunius</name>
    <dbReference type="NCBI Taxonomy" id="1938619"/>
    <lineage>
        <taxon>Bacteria</taxon>
        <taxon>Pseudomonadati</taxon>
        <taxon>Planctomycetota</taxon>
        <taxon>Planctomycetia</taxon>
        <taxon>Planctomycetales</taxon>
        <taxon>Planctomycetaceae</taxon>
        <taxon>Thalassoglobus</taxon>
    </lineage>
</organism>
<dbReference type="AlphaFoldDB" id="A0A5C5X3G8"/>
<reference evidence="2 3" key="1">
    <citation type="submission" date="2019-02" db="EMBL/GenBank/DDBJ databases">
        <title>Deep-cultivation of Planctomycetes and their phenomic and genomic characterization uncovers novel biology.</title>
        <authorList>
            <person name="Wiegand S."/>
            <person name="Jogler M."/>
            <person name="Boedeker C."/>
            <person name="Pinto D."/>
            <person name="Vollmers J."/>
            <person name="Rivas-Marin E."/>
            <person name="Kohn T."/>
            <person name="Peeters S.H."/>
            <person name="Heuer A."/>
            <person name="Rast P."/>
            <person name="Oberbeckmann S."/>
            <person name="Bunk B."/>
            <person name="Jeske O."/>
            <person name="Meyerdierks A."/>
            <person name="Storesund J.E."/>
            <person name="Kallscheuer N."/>
            <person name="Luecker S."/>
            <person name="Lage O.M."/>
            <person name="Pohl T."/>
            <person name="Merkel B.J."/>
            <person name="Hornburger P."/>
            <person name="Mueller R.-W."/>
            <person name="Bruemmer F."/>
            <person name="Labrenz M."/>
            <person name="Spormann A.M."/>
            <person name="Op Den Camp H."/>
            <person name="Overmann J."/>
            <person name="Amann R."/>
            <person name="Jetten M.S.M."/>
            <person name="Mascher T."/>
            <person name="Medema M.H."/>
            <person name="Devos D.P."/>
            <person name="Kaster A.-K."/>
            <person name="Ovreas L."/>
            <person name="Rohde M."/>
            <person name="Galperin M.Y."/>
            <person name="Jogler C."/>
        </authorList>
    </citation>
    <scope>NUCLEOTIDE SEQUENCE [LARGE SCALE GENOMIC DNA]</scope>
    <source>
        <strain evidence="2 3">KOR42</strain>
    </source>
</reference>
<dbReference type="OrthoDB" id="9786549at2"/>
<sequence>MNVESLLRSCGVDFDVLEHETEYTAGRTAESLHVPQGHFAKTVVLNVDGSRVLAVVPASRFIDLELVRRELGAVNVQLVGEEEFRLLFPDCELGAIPPFGSEYELETIVDDELGLGEHIVFDGNSHRRAIYMRYRDFVRIEHPRMAHIAN</sequence>
<dbReference type="Pfam" id="PF04073">
    <property type="entry name" value="tRNA_edit"/>
    <property type="match status" value="1"/>
</dbReference>
<comment type="caution">
    <text evidence="2">The sequence shown here is derived from an EMBL/GenBank/DDBJ whole genome shotgun (WGS) entry which is preliminary data.</text>
</comment>
<keyword evidence="3" id="KW-1185">Reference proteome</keyword>
<name>A0A5C5X3G8_9PLAN</name>
<evidence type="ECO:0000259" key="1">
    <source>
        <dbReference type="Pfam" id="PF04073"/>
    </source>
</evidence>
<proteinExistence type="predicted"/>
<dbReference type="EMBL" id="SIHI01000001">
    <property type="protein sequence ID" value="TWT56743.1"/>
    <property type="molecule type" value="Genomic_DNA"/>
</dbReference>
<dbReference type="GO" id="GO:0002161">
    <property type="term" value="F:aminoacyl-tRNA deacylase activity"/>
    <property type="evidence" value="ECO:0007669"/>
    <property type="project" value="InterPro"/>
</dbReference>
<dbReference type="RefSeq" id="WP_146506667.1">
    <property type="nucleotide sequence ID" value="NZ_SIHI01000001.1"/>
</dbReference>
<dbReference type="InterPro" id="IPR036754">
    <property type="entry name" value="YbaK/aa-tRNA-synt-asso_dom_sf"/>
</dbReference>
<keyword evidence="2" id="KW-0436">Ligase</keyword>
<dbReference type="GO" id="GO:0004812">
    <property type="term" value="F:aminoacyl-tRNA ligase activity"/>
    <property type="evidence" value="ECO:0007669"/>
    <property type="project" value="UniProtKB-KW"/>
</dbReference>
<gene>
    <name evidence="2" type="ORF">KOR42_00980</name>
</gene>
<feature type="domain" description="YbaK/aminoacyl-tRNA synthetase-associated" evidence="1">
    <location>
        <begin position="19"/>
        <end position="139"/>
    </location>
</feature>
<dbReference type="Gene3D" id="3.90.960.10">
    <property type="entry name" value="YbaK/aminoacyl-tRNA synthetase-associated domain"/>
    <property type="match status" value="1"/>
</dbReference>
<evidence type="ECO:0000313" key="3">
    <source>
        <dbReference type="Proteomes" id="UP000317243"/>
    </source>
</evidence>
<dbReference type="InterPro" id="IPR007214">
    <property type="entry name" value="YbaK/aa-tRNA-synth-assoc-dom"/>
</dbReference>
<keyword evidence="2" id="KW-0030">Aminoacyl-tRNA synthetase</keyword>
<dbReference type="SUPFAM" id="SSF55826">
    <property type="entry name" value="YbaK/ProRS associated domain"/>
    <property type="match status" value="1"/>
</dbReference>
<dbReference type="Proteomes" id="UP000317243">
    <property type="component" value="Unassembled WGS sequence"/>
</dbReference>
<protein>
    <submittedName>
        <fullName evidence="2">YbaK / prolyl-tRNA synthetases associated domain protein</fullName>
    </submittedName>
</protein>